<evidence type="ECO:0000256" key="5">
    <source>
        <dbReference type="RuleBase" id="RU004336"/>
    </source>
</evidence>
<comment type="similarity">
    <text evidence="1 4">Belongs to the glycosyl hydrolase 17 family.</text>
</comment>
<evidence type="ECO:0000256" key="2">
    <source>
        <dbReference type="ARBA" id="ARBA00022801"/>
    </source>
</evidence>
<dbReference type="InterPro" id="IPR017853">
    <property type="entry name" value="GH"/>
</dbReference>
<reference evidence="6 7" key="1">
    <citation type="journal article" date="2021" name="Comput. Struct. Biotechnol. J.">
        <title>De novo genome assembly of the potent medicinal plant Rehmannia glutinosa using nanopore technology.</title>
        <authorList>
            <person name="Ma L."/>
            <person name="Dong C."/>
            <person name="Song C."/>
            <person name="Wang X."/>
            <person name="Zheng X."/>
            <person name="Niu Y."/>
            <person name="Chen S."/>
            <person name="Feng W."/>
        </authorList>
    </citation>
    <scope>NUCLEOTIDE SEQUENCE [LARGE SCALE GENOMIC DNA]</scope>
    <source>
        <strain evidence="6">DH-2019</strain>
    </source>
</reference>
<accession>A0ABR0UKD2</accession>
<dbReference type="PROSITE" id="PS00587">
    <property type="entry name" value="GLYCOSYL_HYDROL_F17"/>
    <property type="match status" value="1"/>
</dbReference>
<name>A0ABR0UKD2_REHGL</name>
<keyword evidence="7" id="KW-1185">Reference proteome</keyword>
<sequence>MVRHLLWGRVPLVFPSPKELRLSHLVVNMPMVPQKVVTTSPKVVPPFGGQSSSNDGSPPKVFSLYPGFFFKTYGFFSKPWYFIGFSDSSIQKMAIQIIILFSLILSVLSHPTGAAQVGVCYGRIATNLPPPSAVINLLKSNGISRVRVFNPDPDALAPFYGTKIELMIGVPNEILPMLANGTIATSLQWLQWNIFSHVAPNQVRYLAVGNEILLKQPFYMPYLVPAILNLYQAIQTLGLSDIIKLSSSHAATILSNSYPPSAGAFDPNLGSVMVPLLRFLHDTNSPLMVNVYPFFSYINNHQYVTLYLFIFLFRSSTVEVDQDLAYTNMFDATIDAFVYAMEREGFYGIPVVVTETGWPTAGGIDAAGADNALAYNGNVVMRALTNVGTPKRPGVGVEVYLFDLFDENGKSGGEYEKHFGIFGVDGIKAYDIRFN</sequence>
<dbReference type="EMBL" id="JABTTQ020002603">
    <property type="protein sequence ID" value="KAK6123080.1"/>
    <property type="molecule type" value="Genomic_DNA"/>
</dbReference>
<proteinExistence type="inferred from homology"/>
<organism evidence="6 7">
    <name type="scientific">Rehmannia glutinosa</name>
    <name type="common">Chinese foxglove</name>
    <dbReference type="NCBI Taxonomy" id="99300"/>
    <lineage>
        <taxon>Eukaryota</taxon>
        <taxon>Viridiplantae</taxon>
        <taxon>Streptophyta</taxon>
        <taxon>Embryophyta</taxon>
        <taxon>Tracheophyta</taxon>
        <taxon>Spermatophyta</taxon>
        <taxon>Magnoliopsida</taxon>
        <taxon>eudicotyledons</taxon>
        <taxon>Gunneridae</taxon>
        <taxon>Pentapetalae</taxon>
        <taxon>asterids</taxon>
        <taxon>lamiids</taxon>
        <taxon>Lamiales</taxon>
        <taxon>Orobanchaceae</taxon>
        <taxon>Rehmannieae</taxon>
        <taxon>Rehmannia</taxon>
    </lineage>
</organism>
<dbReference type="InterPro" id="IPR044965">
    <property type="entry name" value="Glyco_hydro_17_plant"/>
</dbReference>
<dbReference type="SUPFAM" id="SSF51445">
    <property type="entry name" value="(Trans)glycosidases"/>
    <property type="match status" value="1"/>
</dbReference>
<evidence type="ECO:0000313" key="7">
    <source>
        <dbReference type="Proteomes" id="UP001318860"/>
    </source>
</evidence>
<dbReference type="Gene3D" id="3.20.20.80">
    <property type="entry name" value="Glycosidases"/>
    <property type="match status" value="1"/>
</dbReference>
<dbReference type="Pfam" id="PF00332">
    <property type="entry name" value="Glyco_hydro_17"/>
    <property type="match status" value="1"/>
</dbReference>
<dbReference type="InterPro" id="IPR000490">
    <property type="entry name" value="Glyco_hydro_17"/>
</dbReference>
<evidence type="ECO:0000256" key="1">
    <source>
        <dbReference type="ARBA" id="ARBA00008773"/>
    </source>
</evidence>
<evidence type="ECO:0000256" key="4">
    <source>
        <dbReference type="RuleBase" id="RU004335"/>
    </source>
</evidence>
<dbReference type="Proteomes" id="UP001318860">
    <property type="component" value="Unassembled WGS sequence"/>
</dbReference>
<comment type="caution">
    <text evidence="6">The sequence shown here is derived from an EMBL/GenBank/DDBJ whole genome shotgun (WGS) entry which is preliminary data.</text>
</comment>
<evidence type="ECO:0008006" key="8">
    <source>
        <dbReference type="Google" id="ProtNLM"/>
    </source>
</evidence>
<evidence type="ECO:0000313" key="6">
    <source>
        <dbReference type="EMBL" id="KAK6123080.1"/>
    </source>
</evidence>
<keyword evidence="2 5" id="KW-0378">Hydrolase</keyword>
<protein>
    <recommendedName>
        <fullName evidence="8">Glucan endo-1,3-beta-D-glucosidase</fullName>
    </recommendedName>
</protein>
<gene>
    <name evidence="6" type="ORF">DH2020_043183</name>
</gene>
<dbReference type="PANTHER" id="PTHR32227">
    <property type="entry name" value="GLUCAN ENDO-1,3-BETA-GLUCOSIDASE BG1-RELATED-RELATED"/>
    <property type="match status" value="1"/>
</dbReference>
<keyword evidence="3 5" id="KW-0326">Glycosidase</keyword>
<evidence type="ECO:0000256" key="3">
    <source>
        <dbReference type="ARBA" id="ARBA00023295"/>
    </source>
</evidence>